<comment type="caution">
    <text evidence="3">The sequence shown here is derived from an EMBL/GenBank/DDBJ whole genome shotgun (WGS) entry which is preliminary data.</text>
</comment>
<evidence type="ECO:0000256" key="2">
    <source>
        <dbReference type="SAM" id="Phobius"/>
    </source>
</evidence>
<proteinExistence type="predicted"/>
<keyword evidence="4" id="KW-1185">Reference proteome</keyword>
<sequence length="281" mass="26924">MGSLRNPVGPLPSSIYWRRRVLLLSVMALLALIALWFVISDGGGGGNGAGGGDAKNPTASITPGPSGSGPAISQAPGGRDDSGGGSGGSGGTSGSDGSSGSAGAAGSSGSGDTGAGGDGSGGSGGSGGSAGSGGKVVAGDALPAGSALPNCGSGAVRLSLRSAHNTYAPGEKPSLLLTAENTSGADCKIDLGPKNAVVAISESGKSGDYWSSDDCPKGARSLVFKVPAHDAVTYTVKWDLKPSSPQCATPPAGSARAGTYLVEAEAPGFAKAQTSFVIEKD</sequence>
<evidence type="ECO:0000256" key="1">
    <source>
        <dbReference type="SAM" id="MobiDB-lite"/>
    </source>
</evidence>
<name>A0ABU2UX46_9ACTN</name>
<dbReference type="Proteomes" id="UP001180489">
    <property type="component" value="Unassembled WGS sequence"/>
</dbReference>
<feature type="compositionally biased region" description="Gly residues" evidence="1">
    <location>
        <begin position="106"/>
        <end position="133"/>
    </location>
</feature>
<dbReference type="RefSeq" id="WP_311637572.1">
    <property type="nucleotide sequence ID" value="NZ_JAVRFF010000060.1"/>
</dbReference>
<keyword evidence="2" id="KW-0812">Transmembrane</keyword>
<gene>
    <name evidence="3" type="ORF">RM863_35075</name>
</gene>
<evidence type="ECO:0000313" key="3">
    <source>
        <dbReference type="EMBL" id="MDT0477357.1"/>
    </source>
</evidence>
<feature type="region of interest" description="Disordered" evidence="1">
    <location>
        <begin position="47"/>
        <end position="133"/>
    </location>
</feature>
<evidence type="ECO:0008006" key="5">
    <source>
        <dbReference type="Google" id="ProtNLM"/>
    </source>
</evidence>
<feature type="compositionally biased region" description="Low complexity" evidence="1">
    <location>
        <begin position="95"/>
        <end position="105"/>
    </location>
</feature>
<organism evidence="3 4">
    <name type="scientific">Streptomyces hintoniae</name>
    <dbReference type="NCBI Taxonomy" id="3075521"/>
    <lineage>
        <taxon>Bacteria</taxon>
        <taxon>Bacillati</taxon>
        <taxon>Actinomycetota</taxon>
        <taxon>Actinomycetes</taxon>
        <taxon>Kitasatosporales</taxon>
        <taxon>Streptomycetaceae</taxon>
        <taxon>Streptomyces</taxon>
    </lineage>
</organism>
<accession>A0ABU2UX46</accession>
<feature type="transmembrane region" description="Helical" evidence="2">
    <location>
        <begin position="21"/>
        <end position="39"/>
    </location>
</feature>
<keyword evidence="2" id="KW-0472">Membrane</keyword>
<evidence type="ECO:0000313" key="4">
    <source>
        <dbReference type="Proteomes" id="UP001180489"/>
    </source>
</evidence>
<feature type="compositionally biased region" description="Gly residues" evidence="1">
    <location>
        <begin position="83"/>
        <end position="94"/>
    </location>
</feature>
<reference evidence="3" key="1">
    <citation type="submission" date="2024-05" db="EMBL/GenBank/DDBJ databases">
        <title>30 novel species of actinomycetes from the DSMZ collection.</title>
        <authorList>
            <person name="Nouioui I."/>
        </authorList>
    </citation>
    <scope>NUCLEOTIDE SEQUENCE</scope>
    <source>
        <strain evidence="3">DSM 41014</strain>
    </source>
</reference>
<keyword evidence="2" id="KW-1133">Transmembrane helix</keyword>
<dbReference type="EMBL" id="JAVRFF010000060">
    <property type="protein sequence ID" value="MDT0477357.1"/>
    <property type="molecule type" value="Genomic_DNA"/>
</dbReference>
<protein>
    <recommendedName>
        <fullName evidence="5">DUF4232 domain-containing protein</fullName>
    </recommendedName>
</protein>